<dbReference type="InterPro" id="IPR041700">
    <property type="entry name" value="OMP_b-brl_3"/>
</dbReference>
<accession>A0AAP2GI21</accession>
<dbReference type="RefSeq" id="WP_254161968.1">
    <property type="nucleotide sequence ID" value="NZ_JAHESF010000005.1"/>
</dbReference>
<comment type="caution">
    <text evidence="3">The sequence shown here is derived from an EMBL/GenBank/DDBJ whole genome shotgun (WGS) entry which is preliminary data.</text>
</comment>
<keyword evidence="3" id="KW-0675">Receptor</keyword>
<organism evidence="3 4">
    <name type="scientific">Chryseosolibacter histidini</name>
    <dbReference type="NCBI Taxonomy" id="2782349"/>
    <lineage>
        <taxon>Bacteria</taxon>
        <taxon>Pseudomonadati</taxon>
        <taxon>Bacteroidota</taxon>
        <taxon>Cytophagia</taxon>
        <taxon>Cytophagales</taxon>
        <taxon>Chryseotaleaceae</taxon>
        <taxon>Chryseosolibacter</taxon>
    </lineage>
</organism>
<dbReference type="SUPFAM" id="SSF56935">
    <property type="entry name" value="Porins"/>
    <property type="match status" value="1"/>
</dbReference>
<feature type="signal peptide" evidence="1">
    <location>
        <begin position="1"/>
        <end position="28"/>
    </location>
</feature>
<dbReference type="PANTHER" id="PTHR40980:SF4">
    <property type="entry name" value="TONB-DEPENDENT RECEPTOR-LIKE BETA-BARREL DOMAIN-CONTAINING PROTEIN"/>
    <property type="match status" value="1"/>
</dbReference>
<evidence type="ECO:0000259" key="2">
    <source>
        <dbReference type="Pfam" id="PF14905"/>
    </source>
</evidence>
<dbReference type="AlphaFoldDB" id="A0AAP2GI21"/>
<dbReference type="Pfam" id="PF14905">
    <property type="entry name" value="OMP_b-brl_3"/>
    <property type="match status" value="1"/>
</dbReference>
<feature type="chain" id="PRO_5042991355" evidence="1">
    <location>
        <begin position="29"/>
        <end position="802"/>
    </location>
</feature>
<evidence type="ECO:0000313" key="4">
    <source>
        <dbReference type="Proteomes" id="UP001319200"/>
    </source>
</evidence>
<evidence type="ECO:0000313" key="3">
    <source>
        <dbReference type="EMBL" id="MBT1696651.1"/>
    </source>
</evidence>
<reference evidence="3 4" key="1">
    <citation type="submission" date="2021-05" db="EMBL/GenBank/DDBJ databases">
        <title>A Polyphasic approach of four new species of the genus Ohtaekwangia: Ohtaekwangia histidinii sp. nov., Ohtaekwangia cretensis sp. nov., Ohtaekwangia indiensis sp. nov., Ohtaekwangia reichenbachii sp. nov. from diverse environment.</title>
        <authorList>
            <person name="Octaviana S."/>
        </authorList>
    </citation>
    <scope>NUCLEOTIDE SEQUENCE [LARGE SCALE GENOMIC DNA]</scope>
    <source>
        <strain evidence="3 4">PWU4</strain>
    </source>
</reference>
<dbReference type="PANTHER" id="PTHR40980">
    <property type="entry name" value="PLUG DOMAIN-CONTAINING PROTEIN"/>
    <property type="match status" value="1"/>
</dbReference>
<feature type="domain" description="Outer membrane protein beta-barrel" evidence="2">
    <location>
        <begin position="380"/>
        <end position="775"/>
    </location>
</feature>
<dbReference type="Proteomes" id="UP001319200">
    <property type="component" value="Unassembled WGS sequence"/>
</dbReference>
<evidence type="ECO:0000256" key="1">
    <source>
        <dbReference type="SAM" id="SignalP"/>
    </source>
</evidence>
<proteinExistence type="predicted"/>
<name>A0AAP2GI21_9BACT</name>
<keyword evidence="4" id="KW-1185">Reference proteome</keyword>
<protein>
    <submittedName>
        <fullName evidence="3">TonB-dependent receptor</fullName>
    </submittedName>
</protein>
<keyword evidence="1" id="KW-0732">Signal</keyword>
<gene>
    <name evidence="3" type="ORF">KK083_07190</name>
</gene>
<dbReference type="EMBL" id="JAHESF010000005">
    <property type="protein sequence ID" value="MBT1696651.1"/>
    <property type="molecule type" value="Genomic_DNA"/>
</dbReference>
<sequence>MDRSMGKFTAGIQFLFLALAVLPLASQAQVQNKVSGRVLSRQGEPLMGNVVALSVKDSSFIKGNSFIAGDFELLELNAKEVLVKLTSLQFKDTVFRVSFVEKASADLGVIMVNDGAQELEAVEIEGSVPLFNTRPDGVLQVNVANTVLATSNSVNEILTRSPNVTADDDGISVFGKGQAILYLNGKRIPPERLSAISASQVKSIEIITNPSAIYDAEGRAVINIITKDDLQDGYRATVQQQATWSDFAGAMTSTMLNLNYKKRKIDIAGTYDLRLGNDREKLITSRVRSAEDDYLNSQVLWDRRRDYKNVSNYSLGASYDLNGKGYASLQYNGSYENMQDPTDNRNHIVTADENGLYASRVNRMGLTRNNAVTMNLNTMLDSLGSSFFAGGQFSHYRFVANDNITENNVVNGEEASALLRSRQNSEIIIVNPQADLVKVFSGGGKLGIGAKLSYARATSDQRFYRAAGEDYTIDTQRSNDFEYEETVPAAYLQYDGIANSNVTYGLGLRSEWTHYNLHTTAQGQNTFRSSYLNLFPNAQVNVTLSEQFKLRAAYTSRIGRPAYQALSPSLIYQDRYTSIEGNPKLLPEKTHALEVGATFNMFDFVAGYNYTIDPLSGAALRGADEKSYVLKRINLGKGHSYFTSVSASVNTRWLSSVNTVSINYGTLTPGQYDYEQVGSKPQVYAYTSNKINVGNAFTVHVLAWYLGSRYYSLRYDQSRSVVTVGVEKDLFHKLLKCSLTANDIFFNSHAAGSYAVGQTFVRYDRSFSTSYFRLALICTVGQLKKVSYKNKSTGEAENSRAR</sequence>